<evidence type="ECO:0000313" key="1">
    <source>
        <dbReference type="EMBL" id="MDA2813447.1"/>
    </source>
</evidence>
<name>A0ABT4UAT8_9ACTN</name>
<comment type="caution">
    <text evidence="1">The sequence shown here is derived from an EMBL/GenBank/DDBJ whole genome shotgun (WGS) entry which is preliminary data.</text>
</comment>
<accession>A0ABT4UAT8</accession>
<gene>
    <name evidence="1" type="ORF">O4J56_22570</name>
</gene>
<evidence type="ECO:0000313" key="2">
    <source>
        <dbReference type="Proteomes" id="UP001527866"/>
    </source>
</evidence>
<dbReference type="EMBL" id="JAQFWQ010000078">
    <property type="protein sequence ID" value="MDA2813447.1"/>
    <property type="molecule type" value="Genomic_DNA"/>
</dbReference>
<keyword evidence="2" id="KW-1185">Reference proteome</keyword>
<dbReference type="InterPro" id="IPR046214">
    <property type="entry name" value="DUF6247"/>
</dbReference>
<dbReference type="Proteomes" id="UP001527866">
    <property type="component" value="Unassembled WGS sequence"/>
</dbReference>
<protein>
    <submittedName>
        <fullName evidence="1">DUF6247 family protein</fullName>
    </submittedName>
</protein>
<reference evidence="1 2" key="1">
    <citation type="submission" date="2023-01" db="EMBL/GenBank/DDBJ databases">
        <title>Draft genome sequence of Nocardiopsis sp. RSe5-2 isolated from halophytes.</title>
        <authorList>
            <person name="Duangmal K."/>
            <person name="Chantavorakit T."/>
        </authorList>
    </citation>
    <scope>NUCLEOTIDE SEQUENCE [LARGE SCALE GENOMIC DNA]</scope>
    <source>
        <strain evidence="1 2">RSe5-2</strain>
    </source>
</reference>
<sequence length="116" mass="13024">MTTDGAPVAGLPEKTPEALRNAVIRLAPDALATFDSHWAETADKMRDERSLLPGRHFIEHWWTWVAVARHPERLARMRRCEYIVAHSEDRAERREAAAEISQILAAASHLPPHSGA</sequence>
<proteinExistence type="predicted"/>
<organism evidence="1 2">
    <name type="scientific">Nocardiopsis endophytica</name>
    <dbReference type="NCBI Taxonomy" id="3018445"/>
    <lineage>
        <taxon>Bacteria</taxon>
        <taxon>Bacillati</taxon>
        <taxon>Actinomycetota</taxon>
        <taxon>Actinomycetes</taxon>
        <taxon>Streptosporangiales</taxon>
        <taxon>Nocardiopsidaceae</taxon>
        <taxon>Nocardiopsis</taxon>
    </lineage>
</organism>
<dbReference type="Pfam" id="PF19760">
    <property type="entry name" value="DUF6247"/>
    <property type="match status" value="1"/>
</dbReference>
<dbReference type="RefSeq" id="WP_270688458.1">
    <property type="nucleotide sequence ID" value="NZ_JAQFWQ010000078.1"/>
</dbReference>